<evidence type="ECO:0000259" key="1">
    <source>
        <dbReference type="Pfam" id="PF01521"/>
    </source>
</evidence>
<dbReference type="EMBL" id="AZCX01000003">
    <property type="protein sequence ID" value="KRK48546.1"/>
    <property type="molecule type" value="Genomic_DNA"/>
</dbReference>
<keyword evidence="3" id="KW-1185">Reference proteome</keyword>
<evidence type="ECO:0000313" key="3">
    <source>
        <dbReference type="Proteomes" id="UP000050911"/>
    </source>
</evidence>
<gene>
    <name evidence="2" type="ORF">FC96_GL001657</name>
</gene>
<dbReference type="AlphaFoldDB" id="A0A0R1HYH3"/>
<accession>A0A0R1HYH3</accession>
<proteinExistence type="predicted"/>
<name>A0A0R1HYH3_9LACO</name>
<dbReference type="InterPro" id="IPR035903">
    <property type="entry name" value="HesB-like_dom_sf"/>
</dbReference>
<dbReference type="SUPFAM" id="SSF89360">
    <property type="entry name" value="HesB-like domain"/>
    <property type="match status" value="1"/>
</dbReference>
<dbReference type="Gene3D" id="2.60.300.12">
    <property type="entry name" value="HesB-like domain"/>
    <property type="match status" value="1"/>
</dbReference>
<dbReference type="Pfam" id="PF01521">
    <property type="entry name" value="Fe-S_biosyn"/>
    <property type="match status" value="1"/>
</dbReference>
<evidence type="ECO:0000313" key="2">
    <source>
        <dbReference type="EMBL" id="KRK48546.1"/>
    </source>
</evidence>
<protein>
    <recommendedName>
        <fullName evidence="1">Core domain-containing protein</fullName>
    </recommendedName>
</protein>
<dbReference type="PATRIC" id="fig|1302272.5.peg.1674"/>
<feature type="domain" description="Core" evidence="1">
    <location>
        <begin position="5"/>
        <end position="116"/>
    </location>
</feature>
<dbReference type="Proteomes" id="UP000050911">
    <property type="component" value="Unassembled WGS sequence"/>
</dbReference>
<dbReference type="InterPro" id="IPR000361">
    <property type="entry name" value="ATAP_core_dom"/>
</dbReference>
<organism evidence="2 3">
    <name type="scientific">Secundilactobacillus kimchicus JCM 15530</name>
    <dbReference type="NCBI Taxonomy" id="1302272"/>
    <lineage>
        <taxon>Bacteria</taxon>
        <taxon>Bacillati</taxon>
        <taxon>Bacillota</taxon>
        <taxon>Bacilli</taxon>
        <taxon>Lactobacillales</taxon>
        <taxon>Lactobacillaceae</taxon>
        <taxon>Secundilactobacillus</taxon>
    </lineage>
</organism>
<dbReference type="STRING" id="1302272.FC96_GL001657"/>
<sequence length="121" mass="13736">MMARHLTFSQAAIDHVKPYLNDQSKVLLSYDDGVGPYSHHGLVALQISFQLVVINADMPATDYNVEIESNFVPVYVKDYSERMLGQNLTLSEQPKYHTLILADENDRIDENVEVVDERPKG</sequence>
<reference evidence="2 3" key="1">
    <citation type="journal article" date="2015" name="Genome Announc.">
        <title>Expanding the biotechnology potential of lactobacilli through comparative genomics of 213 strains and associated genera.</title>
        <authorList>
            <person name="Sun Z."/>
            <person name="Harris H.M."/>
            <person name="McCann A."/>
            <person name="Guo C."/>
            <person name="Argimon S."/>
            <person name="Zhang W."/>
            <person name="Yang X."/>
            <person name="Jeffery I.B."/>
            <person name="Cooney J.C."/>
            <person name="Kagawa T.F."/>
            <person name="Liu W."/>
            <person name="Song Y."/>
            <person name="Salvetti E."/>
            <person name="Wrobel A."/>
            <person name="Rasinkangas P."/>
            <person name="Parkhill J."/>
            <person name="Rea M.C."/>
            <person name="O'Sullivan O."/>
            <person name="Ritari J."/>
            <person name="Douillard F.P."/>
            <person name="Paul Ross R."/>
            <person name="Yang R."/>
            <person name="Briner A.E."/>
            <person name="Felis G.E."/>
            <person name="de Vos W.M."/>
            <person name="Barrangou R."/>
            <person name="Klaenhammer T.R."/>
            <person name="Caufield P.W."/>
            <person name="Cui Y."/>
            <person name="Zhang H."/>
            <person name="O'Toole P.W."/>
        </authorList>
    </citation>
    <scope>NUCLEOTIDE SEQUENCE [LARGE SCALE GENOMIC DNA]</scope>
    <source>
        <strain evidence="2 3">JCM 15530</strain>
    </source>
</reference>
<comment type="caution">
    <text evidence="2">The sequence shown here is derived from an EMBL/GenBank/DDBJ whole genome shotgun (WGS) entry which is preliminary data.</text>
</comment>